<comment type="similarity">
    <text evidence="2">Belongs to the polysaccharide deacetylase family.</text>
</comment>
<dbReference type="InterPro" id="IPR011330">
    <property type="entry name" value="Glyco_hydro/deAcase_b/a-brl"/>
</dbReference>
<dbReference type="GO" id="GO:0016810">
    <property type="term" value="F:hydrolase activity, acting on carbon-nitrogen (but not peptide) bonds"/>
    <property type="evidence" value="ECO:0007669"/>
    <property type="project" value="InterPro"/>
</dbReference>
<dbReference type="SUPFAM" id="SSF88713">
    <property type="entry name" value="Glycoside hydrolase/deacetylase"/>
    <property type="match status" value="1"/>
</dbReference>
<evidence type="ECO:0000256" key="4">
    <source>
        <dbReference type="ARBA" id="ARBA00032976"/>
    </source>
</evidence>
<dbReference type="InterPro" id="IPR002509">
    <property type="entry name" value="NODB_dom"/>
</dbReference>
<evidence type="ECO:0000313" key="7">
    <source>
        <dbReference type="Proteomes" id="UP000676951"/>
    </source>
</evidence>
<reference evidence="6 7" key="1">
    <citation type="submission" date="2021-06" db="EMBL/GenBank/DDBJ databases">
        <title>Bradyrhizobium sp. S2-11-4 Genome sequencing.</title>
        <authorList>
            <person name="Jin L."/>
        </authorList>
    </citation>
    <scope>NUCLEOTIDE SEQUENCE [LARGE SCALE GENOMIC DNA]</scope>
    <source>
        <strain evidence="6 7">S2-11-4</strain>
    </source>
</reference>
<dbReference type="Gene3D" id="3.20.20.370">
    <property type="entry name" value="Glycoside hydrolase/deacetylase"/>
    <property type="match status" value="1"/>
</dbReference>
<dbReference type="Proteomes" id="UP000676951">
    <property type="component" value="Chromosome"/>
</dbReference>
<evidence type="ECO:0000259" key="5">
    <source>
        <dbReference type="Pfam" id="PF01522"/>
    </source>
</evidence>
<keyword evidence="7" id="KW-1185">Reference proteome</keyword>
<comment type="function">
    <text evidence="1">Is involved in generating a small heat-stable compound (Nod), an acylated oligomer of N-acetylglucosamine, that stimulates mitosis in various plant protoplasts.</text>
</comment>
<evidence type="ECO:0000256" key="3">
    <source>
        <dbReference type="ARBA" id="ARBA00020071"/>
    </source>
</evidence>
<dbReference type="Pfam" id="PF01522">
    <property type="entry name" value="Polysacc_deac_1"/>
    <property type="match status" value="1"/>
</dbReference>
<sequence length="289" mass="32200">MPDVLSGIFLREGLDRFFADLPVGSFSGVVGDNREVFMDRLEKPCWPAGRRCAVSITFDDALPVHHELAGPALEARGMRGTFYLHIAMAPCSDPMPWRALAARGHELGNHSLFHPCRRKAAHRAWLDKAFDLRRYEPTRFQQEVRVANAFLKLIDGLGERTYAYTCYDTHLGRWPNKTAISGLIRSDFVAARGGRTDQAVNVSRDLDMMNLGCFQADGLSLAALADAIHLTRDRGDWLILVFHGIGSGTHDLFVEPSTLNGLLDHLATQNEIWVAPVVEIAKWVRAASH</sequence>
<organism evidence="6 7">
    <name type="scientific">Bradyrhizobium sediminis</name>
    <dbReference type="NCBI Taxonomy" id="2840469"/>
    <lineage>
        <taxon>Bacteria</taxon>
        <taxon>Pseudomonadati</taxon>
        <taxon>Pseudomonadota</taxon>
        <taxon>Alphaproteobacteria</taxon>
        <taxon>Hyphomicrobiales</taxon>
        <taxon>Nitrobacteraceae</taxon>
        <taxon>Bradyrhizobium</taxon>
    </lineage>
</organism>
<evidence type="ECO:0000313" key="6">
    <source>
        <dbReference type="EMBL" id="QWG23998.1"/>
    </source>
</evidence>
<accession>A0A975RYB0</accession>
<name>A0A975RYB0_9BRAD</name>
<protein>
    <recommendedName>
        <fullName evidence="3">Chitooligosaccharide deacetylase</fullName>
    </recommendedName>
    <alternativeName>
        <fullName evidence="4">Nodulation protein B</fullName>
    </alternativeName>
</protein>
<dbReference type="EMBL" id="CP076136">
    <property type="protein sequence ID" value="QWG23998.1"/>
    <property type="molecule type" value="Genomic_DNA"/>
</dbReference>
<proteinExistence type="inferred from homology"/>
<evidence type="ECO:0000256" key="2">
    <source>
        <dbReference type="ARBA" id="ARBA00010973"/>
    </source>
</evidence>
<evidence type="ECO:0000256" key="1">
    <source>
        <dbReference type="ARBA" id="ARBA00003236"/>
    </source>
</evidence>
<dbReference type="AlphaFoldDB" id="A0A975RYB0"/>
<feature type="domain" description="NodB homology" evidence="5">
    <location>
        <begin position="53"/>
        <end position="159"/>
    </location>
</feature>
<gene>
    <name evidence="6" type="ORF">KMZ93_03445</name>
</gene>
<dbReference type="GO" id="GO:0005975">
    <property type="term" value="P:carbohydrate metabolic process"/>
    <property type="evidence" value="ECO:0007669"/>
    <property type="project" value="InterPro"/>
</dbReference>